<evidence type="ECO:0000256" key="1">
    <source>
        <dbReference type="ARBA" id="ARBA00000032"/>
    </source>
</evidence>
<dbReference type="EMBL" id="JAIKTS010000002">
    <property type="protein sequence ID" value="MCL7714793.1"/>
    <property type="molecule type" value="Genomic_DNA"/>
</dbReference>
<keyword evidence="6" id="KW-0574">Periplasm</keyword>
<dbReference type="EC" id="3.1.3.2" evidence="4 8"/>
<sequence>MTTNPRCVFLPCQGAALLLAAALASVAGLAAARAGSPVPAPVTTGYLQGSAVPDSLALSPSPPAARSATAAVDEAVAAQALALRGSARFQQARLDAAVDFPEGADQFSCALGISVDATRTPALHRLLERSLIDASASTKAAKARYQRARPFMVNGEPTCTPEEEQALRGSGSYPSGHTAIGWAWALILAEAAPERATALLERGHSYGQSRLVCNVHWYSDVQEGRTLAAATVAQLHGNAEFRADLDAARHEIARARADGARPARDCGAETTALQTRLSEAR</sequence>
<evidence type="ECO:0000256" key="2">
    <source>
        <dbReference type="ARBA" id="ARBA00004418"/>
    </source>
</evidence>
<dbReference type="PROSITE" id="PS01157">
    <property type="entry name" value="ACID_PHOSPH_CL_A"/>
    <property type="match status" value="1"/>
</dbReference>
<organism evidence="12 13">
    <name type="scientific">Stenotrophomonas mori</name>
    <dbReference type="NCBI Taxonomy" id="2871096"/>
    <lineage>
        <taxon>Bacteria</taxon>
        <taxon>Pseudomonadati</taxon>
        <taxon>Pseudomonadota</taxon>
        <taxon>Gammaproteobacteria</taxon>
        <taxon>Lysobacterales</taxon>
        <taxon>Lysobacteraceae</taxon>
        <taxon>Stenotrophomonas</taxon>
    </lineage>
</organism>
<feature type="chain" id="PRO_5046780752" description="Acid phosphatase" evidence="10">
    <location>
        <begin position="31"/>
        <end position="281"/>
    </location>
</feature>
<name>A0ABT0SI86_9GAMM</name>
<dbReference type="InterPro" id="IPR000326">
    <property type="entry name" value="PAP2/HPO"/>
</dbReference>
<feature type="signal peptide" evidence="10">
    <location>
        <begin position="1"/>
        <end position="30"/>
    </location>
</feature>
<comment type="catalytic activity">
    <reaction evidence="1 8">
        <text>a phosphate monoester + H2O = an alcohol + phosphate</text>
        <dbReference type="Rhea" id="RHEA:15017"/>
        <dbReference type="ChEBI" id="CHEBI:15377"/>
        <dbReference type="ChEBI" id="CHEBI:30879"/>
        <dbReference type="ChEBI" id="CHEBI:43474"/>
        <dbReference type="ChEBI" id="CHEBI:67140"/>
        <dbReference type="EC" id="3.1.3.2"/>
    </reaction>
</comment>
<dbReference type="InterPro" id="IPR001011">
    <property type="entry name" value="Acid_Pase_classA_bac"/>
</dbReference>
<feature type="compositionally biased region" description="Polar residues" evidence="9">
    <location>
        <begin position="271"/>
        <end position="281"/>
    </location>
</feature>
<protein>
    <recommendedName>
        <fullName evidence="4 8">Acid phosphatase</fullName>
        <ecNumber evidence="4 8">3.1.3.2</ecNumber>
    </recommendedName>
</protein>
<accession>A0ABT0SI86</accession>
<dbReference type="InterPro" id="IPR036938">
    <property type="entry name" value="PAP2/HPO_sf"/>
</dbReference>
<evidence type="ECO:0000256" key="4">
    <source>
        <dbReference type="ARBA" id="ARBA00012646"/>
    </source>
</evidence>
<evidence type="ECO:0000256" key="3">
    <source>
        <dbReference type="ARBA" id="ARBA00009017"/>
    </source>
</evidence>
<keyword evidence="5 10" id="KW-0732">Signal</keyword>
<reference evidence="12 13" key="1">
    <citation type="submission" date="2021-08" db="EMBL/GenBank/DDBJ databases">
        <title>Novel members of of the genus Stenotrophomonas from differernt environment.</title>
        <authorList>
            <person name="Deng Y."/>
        </authorList>
    </citation>
    <scope>NUCLEOTIDE SEQUENCE [LARGE SCALE GENOMIC DNA]</scope>
    <source>
        <strain evidence="12 13">CPCC 101365</strain>
    </source>
</reference>
<evidence type="ECO:0000256" key="5">
    <source>
        <dbReference type="ARBA" id="ARBA00022729"/>
    </source>
</evidence>
<dbReference type="SMART" id="SM00014">
    <property type="entry name" value="acidPPc"/>
    <property type="match status" value="1"/>
</dbReference>
<dbReference type="CDD" id="cd03397">
    <property type="entry name" value="PAP2_acid_phosphatase"/>
    <property type="match status" value="1"/>
</dbReference>
<evidence type="ECO:0000256" key="7">
    <source>
        <dbReference type="ARBA" id="ARBA00022801"/>
    </source>
</evidence>
<dbReference type="PRINTS" id="PR00483">
    <property type="entry name" value="BACPHPHTASE"/>
</dbReference>
<keyword evidence="13" id="KW-1185">Reference proteome</keyword>
<evidence type="ECO:0000256" key="6">
    <source>
        <dbReference type="ARBA" id="ARBA00022764"/>
    </source>
</evidence>
<comment type="caution">
    <text evidence="12">The sequence shown here is derived from an EMBL/GenBank/DDBJ whole genome shotgun (WGS) entry which is preliminary data.</text>
</comment>
<evidence type="ECO:0000313" key="12">
    <source>
        <dbReference type="EMBL" id="MCL7714793.1"/>
    </source>
</evidence>
<gene>
    <name evidence="12" type="ORF">K5L01_09075</name>
</gene>
<dbReference type="Proteomes" id="UP001431235">
    <property type="component" value="Unassembled WGS sequence"/>
</dbReference>
<comment type="subcellular location">
    <subcellularLocation>
        <location evidence="2">Periplasm</location>
    </subcellularLocation>
</comment>
<proteinExistence type="inferred from homology"/>
<feature type="domain" description="Phosphatidic acid phosphatase type 2/haloperoxidase" evidence="11">
    <location>
        <begin position="125"/>
        <end position="236"/>
    </location>
</feature>
<keyword evidence="7 8" id="KW-0378">Hydrolase</keyword>
<evidence type="ECO:0000256" key="9">
    <source>
        <dbReference type="SAM" id="MobiDB-lite"/>
    </source>
</evidence>
<evidence type="ECO:0000256" key="8">
    <source>
        <dbReference type="PIRNR" id="PIRNR000897"/>
    </source>
</evidence>
<evidence type="ECO:0000313" key="13">
    <source>
        <dbReference type="Proteomes" id="UP001431235"/>
    </source>
</evidence>
<comment type="similarity">
    <text evidence="3 8">Belongs to the class A bacterial acid phosphatase family.</text>
</comment>
<dbReference type="SUPFAM" id="SSF48317">
    <property type="entry name" value="Acid phosphatase/Vanadium-dependent haloperoxidase"/>
    <property type="match status" value="1"/>
</dbReference>
<evidence type="ECO:0000259" key="11">
    <source>
        <dbReference type="SMART" id="SM00014"/>
    </source>
</evidence>
<evidence type="ECO:0000256" key="10">
    <source>
        <dbReference type="SAM" id="SignalP"/>
    </source>
</evidence>
<dbReference type="Pfam" id="PF01569">
    <property type="entry name" value="PAP2"/>
    <property type="match status" value="1"/>
</dbReference>
<dbReference type="Gene3D" id="1.20.144.10">
    <property type="entry name" value="Phosphatidic acid phosphatase type 2/haloperoxidase"/>
    <property type="match status" value="1"/>
</dbReference>
<dbReference type="RefSeq" id="WP_250064062.1">
    <property type="nucleotide sequence ID" value="NZ_JAIKTS010000002.1"/>
</dbReference>
<dbReference type="InterPro" id="IPR018296">
    <property type="entry name" value="Acid_Pase_classA_bac_CS"/>
</dbReference>
<feature type="region of interest" description="Disordered" evidence="9">
    <location>
        <begin position="259"/>
        <end position="281"/>
    </location>
</feature>
<dbReference type="PIRSF" id="PIRSF000897">
    <property type="entry name" value="Acid_Ptase_ClsA"/>
    <property type="match status" value="1"/>
</dbReference>